<comment type="caution">
    <text evidence="1">The sequence shown here is derived from an EMBL/GenBank/DDBJ whole genome shotgun (WGS) entry which is preliminary data.</text>
</comment>
<accession>A0A9D4HA99</accession>
<organism evidence="1 2">
    <name type="scientific">Dreissena polymorpha</name>
    <name type="common">Zebra mussel</name>
    <name type="synonym">Mytilus polymorpha</name>
    <dbReference type="NCBI Taxonomy" id="45954"/>
    <lineage>
        <taxon>Eukaryota</taxon>
        <taxon>Metazoa</taxon>
        <taxon>Spiralia</taxon>
        <taxon>Lophotrochozoa</taxon>
        <taxon>Mollusca</taxon>
        <taxon>Bivalvia</taxon>
        <taxon>Autobranchia</taxon>
        <taxon>Heteroconchia</taxon>
        <taxon>Euheterodonta</taxon>
        <taxon>Imparidentia</taxon>
        <taxon>Neoheterodontei</taxon>
        <taxon>Myida</taxon>
        <taxon>Dreissenoidea</taxon>
        <taxon>Dreissenidae</taxon>
        <taxon>Dreissena</taxon>
    </lineage>
</organism>
<reference evidence="1" key="1">
    <citation type="journal article" date="2019" name="bioRxiv">
        <title>The Genome of the Zebra Mussel, Dreissena polymorpha: A Resource for Invasive Species Research.</title>
        <authorList>
            <person name="McCartney M.A."/>
            <person name="Auch B."/>
            <person name="Kono T."/>
            <person name="Mallez S."/>
            <person name="Zhang Y."/>
            <person name="Obille A."/>
            <person name="Becker A."/>
            <person name="Abrahante J.E."/>
            <person name="Garbe J."/>
            <person name="Badalamenti J.P."/>
            <person name="Herman A."/>
            <person name="Mangelson H."/>
            <person name="Liachko I."/>
            <person name="Sullivan S."/>
            <person name="Sone E.D."/>
            <person name="Koren S."/>
            <person name="Silverstein K.A.T."/>
            <person name="Beckman K.B."/>
            <person name="Gohl D.M."/>
        </authorList>
    </citation>
    <scope>NUCLEOTIDE SEQUENCE</scope>
    <source>
        <strain evidence="1">Duluth1</strain>
        <tissue evidence="1">Whole animal</tissue>
    </source>
</reference>
<gene>
    <name evidence="1" type="ORF">DPMN_104364</name>
</gene>
<name>A0A9D4HA99_DREPO</name>
<evidence type="ECO:0000313" key="2">
    <source>
        <dbReference type="Proteomes" id="UP000828390"/>
    </source>
</evidence>
<sequence>MANVNFLKIASSVGSHVFQHVFHENWAKNVTSRVFTCFHFHTYSENRPAPWWPGFFSPIWTIFELVQDINKTNVLTTFHDDWAKIVASRVLTRKSTQRTALPSFKLDRGIIGSNLLTKFHEDQTRNAVSRV</sequence>
<dbReference type="AlphaFoldDB" id="A0A9D4HA99"/>
<keyword evidence="2" id="KW-1185">Reference proteome</keyword>
<evidence type="ECO:0000313" key="1">
    <source>
        <dbReference type="EMBL" id="KAH3831102.1"/>
    </source>
</evidence>
<dbReference type="Proteomes" id="UP000828390">
    <property type="component" value="Unassembled WGS sequence"/>
</dbReference>
<protein>
    <submittedName>
        <fullName evidence="1">Uncharacterized protein</fullName>
    </submittedName>
</protein>
<dbReference type="EMBL" id="JAIWYP010000004">
    <property type="protein sequence ID" value="KAH3831102.1"/>
    <property type="molecule type" value="Genomic_DNA"/>
</dbReference>
<proteinExistence type="predicted"/>
<reference evidence="1" key="2">
    <citation type="submission" date="2020-11" db="EMBL/GenBank/DDBJ databases">
        <authorList>
            <person name="McCartney M.A."/>
            <person name="Auch B."/>
            <person name="Kono T."/>
            <person name="Mallez S."/>
            <person name="Becker A."/>
            <person name="Gohl D.M."/>
            <person name="Silverstein K.A.T."/>
            <person name="Koren S."/>
            <person name="Bechman K.B."/>
            <person name="Herman A."/>
            <person name="Abrahante J.E."/>
            <person name="Garbe J."/>
        </authorList>
    </citation>
    <scope>NUCLEOTIDE SEQUENCE</scope>
    <source>
        <strain evidence="1">Duluth1</strain>
        <tissue evidence="1">Whole animal</tissue>
    </source>
</reference>